<name>A0AA39MHJ9_9AGAR</name>
<accession>A0AA39MHJ9</accession>
<protein>
    <submittedName>
        <fullName evidence="1">Uncharacterized protein</fullName>
    </submittedName>
</protein>
<dbReference type="EMBL" id="JAUEPT010000074">
    <property type="protein sequence ID" value="KAK0434088.1"/>
    <property type="molecule type" value="Genomic_DNA"/>
</dbReference>
<reference evidence="1" key="1">
    <citation type="submission" date="2023-06" db="EMBL/GenBank/DDBJ databases">
        <authorList>
            <consortium name="Lawrence Berkeley National Laboratory"/>
            <person name="Ahrendt S."/>
            <person name="Sahu N."/>
            <person name="Indic B."/>
            <person name="Wong-Bajracharya J."/>
            <person name="Merenyi Z."/>
            <person name="Ke H.-M."/>
            <person name="Monk M."/>
            <person name="Kocsube S."/>
            <person name="Drula E."/>
            <person name="Lipzen A."/>
            <person name="Balint B."/>
            <person name="Henrissat B."/>
            <person name="Andreopoulos B."/>
            <person name="Martin F.M."/>
            <person name="Harder C.B."/>
            <person name="Rigling D."/>
            <person name="Ford K.L."/>
            <person name="Foster G.D."/>
            <person name="Pangilinan J."/>
            <person name="Papanicolaou A."/>
            <person name="Barry K."/>
            <person name="LaButti K."/>
            <person name="Viragh M."/>
            <person name="Koriabine M."/>
            <person name="Yan M."/>
            <person name="Riley R."/>
            <person name="Champramary S."/>
            <person name="Plett K.L."/>
            <person name="Tsai I.J."/>
            <person name="Slot J."/>
            <person name="Sipos G."/>
            <person name="Plett J."/>
            <person name="Nagy L.G."/>
            <person name="Grigoriev I.V."/>
        </authorList>
    </citation>
    <scope>NUCLEOTIDE SEQUENCE</scope>
    <source>
        <strain evidence="1">FPL87.14</strain>
    </source>
</reference>
<comment type="caution">
    <text evidence="1">The sequence shown here is derived from an EMBL/GenBank/DDBJ whole genome shotgun (WGS) entry which is preliminary data.</text>
</comment>
<dbReference type="Proteomes" id="UP001175226">
    <property type="component" value="Unassembled WGS sequence"/>
</dbReference>
<sequence>MSPGCDIVATRITTTMSNLPSLASVLSALQTSQRSSSSTLDAMVQHVVDAGPSTTFPILTPIRYLVTAFDNGIQDALCEFNILLRLGMEPIEHGPLEPNECIQKSSYIQLRKHYIHARDELIPAIETNLTKIEPLLITELHGSYELEFFLRFIKKIPWFSSARINLLDIPTIFSSLRSSLRAVLVCLEYVEHHAHNFLTCFLDVDWVNRQRGRTDLLWCLDGTRQSLIQMSWGLCTHTKMSGYLPPGVCFLALFYLETF</sequence>
<organism evidence="1 2">
    <name type="scientific">Armillaria borealis</name>
    <dbReference type="NCBI Taxonomy" id="47425"/>
    <lineage>
        <taxon>Eukaryota</taxon>
        <taxon>Fungi</taxon>
        <taxon>Dikarya</taxon>
        <taxon>Basidiomycota</taxon>
        <taxon>Agaricomycotina</taxon>
        <taxon>Agaricomycetes</taxon>
        <taxon>Agaricomycetidae</taxon>
        <taxon>Agaricales</taxon>
        <taxon>Marasmiineae</taxon>
        <taxon>Physalacriaceae</taxon>
        <taxon>Armillaria</taxon>
    </lineage>
</organism>
<evidence type="ECO:0000313" key="1">
    <source>
        <dbReference type="EMBL" id="KAK0434088.1"/>
    </source>
</evidence>
<keyword evidence="2" id="KW-1185">Reference proteome</keyword>
<proteinExistence type="predicted"/>
<evidence type="ECO:0000313" key="2">
    <source>
        <dbReference type="Proteomes" id="UP001175226"/>
    </source>
</evidence>
<gene>
    <name evidence="1" type="ORF">EV421DRAFT_1993131</name>
</gene>
<dbReference type="AlphaFoldDB" id="A0AA39MHJ9"/>